<protein>
    <submittedName>
        <fullName evidence="2">Uncharacterized protein</fullName>
    </submittedName>
</protein>
<dbReference type="AlphaFoldDB" id="A0A5N6KYE0"/>
<evidence type="ECO:0000313" key="2">
    <source>
        <dbReference type="EMBL" id="KAB8360849.1"/>
    </source>
</evidence>
<dbReference type="EMBL" id="VIBQ01000017">
    <property type="protein sequence ID" value="KAB8360849.1"/>
    <property type="molecule type" value="Genomic_DNA"/>
</dbReference>
<keyword evidence="3" id="KW-1185">Reference proteome</keyword>
<feature type="region of interest" description="Disordered" evidence="1">
    <location>
        <begin position="370"/>
        <end position="391"/>
    </location>
</feature>
<evidence type="ECO:0000256" key="1">
    <source>
        <dbReference type="SAM" id="MobiDB-lite"/>
    </source>
</evidence>
<evidence type="ECO:0000313" key="3">
    <source>
        <dbReference type="Proteomes" id="UP000327013"/>
    </source>
</evidence>
<feature type="compositionally biased region" description="Basic and acidic residues" evidence="1">
    <location>
        <begin position="55"/>
        <end position="76"/>
    </location>
</feature>
<accession>A0A5N6KYE0</accession>
<sequence length="391" mass="38308">MKISRSQWGARQVIVPCKINDVHDGASNTGLSTARDAAYADLRRRDSPGSAMSREMSETGKECQHEDVYGERDGRRERGRSHPQHSSRGEDSQDLDGAAGGGQALLDEVDKGLVVDLDVGSVGGAGVVAAEAAEVVLTVAVAADRRGEGLAGEVVHAREKAGAGRGGAGAVVPGLHGHAGLVAVGGGGDDCAEKVWSAEGPTGGTARDGKALTVLGVSAVDGEGGEDGELAGAAQGIHDDEGTLGVTEGGNLGVGAAGNVVLDVALQQGAAGVGAADLVGVVVVVRQGDDIGPGDLGEDQGAGGGEHVVGVGVVDALAVDGDLATVAADGDEVHALLGAVGGRHRLARHQVAQHVGGCDGPAGPVFVGHGLGLSDGGRGSKGDGGQSGEGE</sequence>
<dbReference type="Proteomes" id="UP000327013">
    <property type="component" value="Unassembled WGS sequence"/>
</dbReference>
<proteinExistence type="predicted"/>
<organism evidence="2 3">
    <name type="scientific">Carpinus fangiana</name>
    <dbReference type="NCBI Taxonomy" id="176857"/>
    <lineage>
        <taxon>Eukaryota</taxon>
        <taxon>Viridiplantae</taxon>
        <taxon>Streptophyta</taxon>
        <taxon>Embryophyta</taxon>
        <taxon>Tracheophyta</taxon>
        <taxon>Spermatophyta</taxon>
        <taxon>Magnoliopsida</taxon>
        <taxon>eudicotyledons</taxon>
        <taxon>Gunneridae</taxon>
        <taxon>Pentapetalae</taxon>
        <taxon>rosids</taxon>
        <taxon>fabids</taxon>
        <taxon>Fagales</taxon>
        <taxon>Betulaceae</taxon>
        <taxon>Carpinus</taxon>
    </lineage>
</organism>
<name>A0A5N6KYE0_9ROSI</name>
<comment type="caution">
    <text evidence="2">The sequence shown here is derived from an EMBL/GenBank/DDBJ whole genome shotgun (WGS) entry which is preliminary data.</text>
</comment>
<reference evidence="2 3" key="1">
    <citation type="submission" date="2019-06" db="EMBL/GenBank/DDBJ databases">
        <title>A chromosomal-level reference genome of Carpinus fangiana (Coryloideae, Betulaceae).</title>
        <authorList>
            <person name="Yang X."/>
            <person name="Wang Z."/>
            <person name="Zhang L."/>
            <person name="Hao G."/>
            <person name="Liu J."/>
            <person name="Yang Y."/>
        </authorList>
    </citation>
    <scope>NUCLEOTIDE SEQUENCE [LARGE SCALE GENOMIC DNA]</scope>
    <source>
        <strain evidence="2">Cfa_2016G</strain>
        <tissue evidence="2">Leaf</tissue>
    </source>
</reference>
<gene>
    <name evidence="2" type="ORF">FH972_024583</name>
</gene>
<feature type="region of interest" description="Disordered" evidence="1">
    <location>
        <begin position="21"/>
        <end position="102"/>
    </location>
</feature>